<gene>
    <name evidence="7" type="primary">ywqD_1</name>
    <name evidence="7" type="ORF">AW08_00840</name>
</gene>
<sequence length="289" mass="31066">MNAMTEQLHSGPGPSIGAILIDSGRLTIDAAERILRLQQEQGMRFGDAALQLGLLGEDDIQQVLSRQYDYTYLAADDDSISSEVVAAFKPFSPVVEQLRLLRSQLLLRWFDVDSGGRALAVLSPDAGEGRSFVAANLAVVFAQLGQRTLLVDADLRRPCQHRLFRVPDKHGLSSILAGRAELAECIGSIPRLKNLSLLPAGAVPPNPQELLSRPQFSAVLSALCGRYDVVIVDTPPAARTADHQPIASRARGAIVVARKHLSSAQRLQALVRSLQESGTVVVGSVLNQG</sequence>
<dbReference type="Pfam" id="PF13614">
    <property type="entry name" value="AAA_31"/>
    <property type="match status" value="1"/>
</dbReference>
<keyword evidence="3 7" id="KW-0418">Kinase</keyword>
<evidence type="ECO:0000313" key="7">
    <source>
        <dbReference type="EMBL" id="EXI69014.1"/>
    </source>
</evidence>
<evidence type="ECO:0000256" key="4">
    <source>
        <dbReference type="ARBA" id="ARBA00022840"/>
    </source>
</evidence>
<dbReference type="InterPro" id="IPR017479">
    <property type="entry name" value="Tyr_kinase_chain_length_EpsG"/>
</dbReference>
<dbReference type="Proteomes" id="UP000020218">
    <property type="component" value="Unassembled WGS sequence"/>
</dbReference>
<dbReference type="AlphaFoldDB" id="A0A011PRQ7"/>
<dbReference type="PANTHER" id="PTHR32309:SF31">
    <property type="entry name" value="CAPSULAR EXOPOLYSACCHARIDE FAMILY"/>
    <property type="match status" value="1"/>
</dbReference>
<dbReference type="SUPFAM" id="SSF160246">
    <property type="entry name" value="EspE N-terminal domain-like"/>
    <property type="match status" value="1"/>
</dbReference>
<dbReference type="InterPro" id="IPR025669">
    <property type="entry name" value="AAA_dom"/>
</dbReference>
<keyword evidence="2" id="KW-0547">Nucleotide-binding</keyword>
<dbReference type="InterPro" id="IPR005702">
    <property type="entry name" value="Wzc-like_C"/>
</dbReference>
<dbReference type="SUPFAM" id="SSF52540">
    <property type="entry name" value="P-loop containing nucleoside triphosphate hydrolases"/>
    <property type="match status" value="1"/>
</dbReference>
<dbReference type="GO" id="GO:0004715">
    <property type="term" value="F:non-membrane spanning protein tyrosine kinase activity"/>
    <property type="evidence" value="ECO:0007669"/>
    <property type="project" value="UniProtKB-EC"/>
</dbReference>
<comment type="caution">
    <text evidence="7">The sequence shown here is derived from an EMBL/GenBank/DDBJ whole genome shotgun (WGS) entry which is preliminary data.</text>
</comment>
<organism evidence="7 8">
    <name type="scientific">Candidatus Accumulibacter adjunctus</name>
    <dbReference type="NCBI Taxonomy" id="1454001"/>
    <lineage>
        <taxon>Bacteria</taxon>
        <taxon>Pseudomonadati</taxon>
        <taxon>Pseudomonadota</taxon>
        <taxon>Betaproteobacteria</taxon>
        <taxon>Candidatus Accumulibacter</taxon>
    </lineage>
</organism>
<proteinExistence type="predicted"/>
<keyword evidence="4" id="KW-0067">ATP-binding</keyword>
<dbReference type="InterPro" id="IPR037257">
    <property type="entry name" value="T2SS_E_N_sf"/>
</dbReference>
<evidence type="ECO:0000256" key="2">
    <source>
        <dbReference type="ARBA" id="ARBA00022741"/>
    </source>
</evidence>
<feature type="domain" description="AAA" evidence="6">
    <location>
        <begin position="120"/>
        <end position="248"/>
    </location>
</feature>
<dbReference type="Gene3D" id="3.40.50.300">
    <property type="entry name" value="P-loop containing nucleotide triphosphate hydrolases"/>
    <property type="match status" value="1"/>
</dbReference>
<dbReference type="STRING" id="1454001.AW08_00840"/>
<dbReference type="NCBIfam" id="TIGR01007">
    <property type="entry name" value="eps_fam"/>
    <property type="match status" value="1"/>
</dbReference>
<keyword evidence="5" id="KW-0829">Tyrosine-protein kinase</keyword>
<dbReference type="InterPro" id="IPR027417">
    <property type="entry name" value="P-loop_NTPase"/>
</dbReference>
<dbReference type="PANTHER" id="PTHR32309">
    <property type="entry name" value="TYROSINE-PROTEIN KINASE"/>
    <property type="match status" value="1"/>
</dbReference>
<protein>
    <submittedName>
        <fullName evidence="7">Tyrosine-protein kinase YwqD</fullName>
        <ecNumber evidence="7">2.7.10.2</ecNumber>
    </submittedName>
</protein>
<dbReference type="EC" id="2.7.10.2" evidence="7"/>
<dbReference type="PATRIC" id="fig|1454001.3.peg.785"/>
<keyword evidence="1 7" id="KW-0808">Transferase</keyword>
<keyword evidence="8" id="KW-1185">Reference proteome</keyword>
<dbReference type="CDD" id="cd05387">
    <property type="entry name" value="BY-kinase"/>
    <property type="match status" value="1"/>
</dbReference>
<evidence type="ECO:0000256" key="5">
    <source>
        <dbReference type="ARBA" id="ARBA00023137"/>
    </source>
</evidence>
<name>A0A011PRQ7_9PROT</name>
<evidence type="ECO:0000313" key="8">
    <source>
        <dbReference type="Proteomes" id="UP000020218"/>
    </source>
</evidence>
<evidence type="ECO:0000256" key="1">
    <source>
        <dbReference type="ARBA" id="ARBA00022679"/>
    </source>
</evidence>
<dbReference type="GO" id="GO:0005524">
    <property type="term" value="F:ATP binding"/>
    <property type="evidence" value="ECO:0007669"/>
    <property type="project" value="UniProtKB-KW"/>
</dbReference>
<evidence type="ECO:0000259" key="6">
    <source>
        <dbReference type="Pfam" id="PF13614"/>
    </source>
</evidence>
<evidence type="ECO:0000256" key="3">
    <source>
        <dbReference type="ARBA" id="ARBA00022777"/>
    </source>
</evidence>
<dbReference type="Gene3D" id="1.10.40.70">
    <property type="match status" value="1"/>
</dbReference>
<accession>A0A011PRQ7</accession>
<dbReference type="InterPro" id="IPR050445">
    <property type="entry name" value="Bact_polysacc_biosynth/exp"/>
</dbReference>
<reference evidence="7" key="1">
    <citation type="submission" date="2014-02" db="EMBL/GenBank/DDBJ databases">
        <title>Expanding our view of genomic diversity in Candidatus Accumulibacter clades.</title>
        <authorList>
            <person name="Skennerton C.T."/>
            <person name="Barr J.J."/>
            <person name="Slater F.R."/>
            <person name="Bond P.L."/>
            <person name="Tyson G.W."/>
        </authorList>
    </citation>
    <scope>NUCLEOTIDE SEQUENCE [LARGE SCALE GENOMIC DNA]</scope>
</reference>
<dbReference type="EMBL" id="JFAX01000003">
    <property type="protein sequence ID" value="EXI69014.1"/>
    <property type="molecule type" value="Genomic_DNA"/>
</dbReference>
<dbReference type="NCBIfam" id="TIGR03029">
    <property type="entry name" value="EpsG"/>
    <property type="match status" value="1"/>
</dbReference>